<keyword evidence="1" id="KW-0677">Repeat</keyword>
<dbReference type="Gene3D" id="2.60.120.740">
    <property type="match status" value="3"/>
</dbReference>
<dbReference type="InterPro" id="IPR043159">
    <property type="entry name" value="Lectin_gal-bd_sf"/>
</dbReference>
<dbReference type="Pfam" id="PF00090">
    <property type="entry name" value="TSP_1"/>
    <property type="match status" value="5"/>
</dbReference>
<dbReference type="GO" id="GO:0030246">
    <property type="term" value="F:carbohydrate binding"/>
    <property type="evidence" value="ECO:0007669"/>
    <property type="project" value="UniProtKB-KW"/>
</dbReference>
<reference evidence="5" key="1">
    <citation type="submission" date="2009-12" db="EMBL/GenBank/DDBJ databases">
        <title>A polymorphic lectin reveals widespread intersexuality in a marine cnidarian.</title>
        <authorList>
            <person name="Mali B."/>
            <person name="Heiermann R."/>
            <person name="Millane C."/>
            <person name="Plickert G."/>
            <person name="Frohme M."/>
            <person name="Frank U."/>
        </authorList>
    </citation>
    <scope>NUCLEOTIDE SEQUENCE</scope>
</reference>
<organism evidence="5">
    <name type="scientific">Hydractinia echinata</name>
    <name type="common">Snail fur</name>
    <name type="synonym">Hermit crab hydroid</name>
    <dbReference type="NCBI Taxonomy" id="3283270"/>
    <lineage>
        <taxon>Eukaryota</taxon>
        <taxon>Metazoa</taxon>
        <taxon>Cnidaria</taxon>
        <taxon>Anthozoa</taxon>
        <taxon>Octocorallia</taxon>
        <taxon>Malacalcyonacea</taxon>
        <taxon>Cladiellidae</taxon>
        <taxon>Klyxum</taxon>
    </lineage>
</organism>
<protein>
    <submittedName>
        <fullName evidence="5">Cnidarian egg lectin isoform d</fullName>
    </submittedName>
</protein>
<name>D3XFH3_HYDEC</name>
<dbReference type="FunFam" id="2.20.100.10:FF:000001">
    <property type="entry name" value="semaphorin-5A isoform X1"/>
    <property type="match status" value="4"/>
</dbReference>
<dbReference type="InterPro" id="IPR000922">
    <property type="entry name" value="Lectin_gal-bd_dom"/>
</dbReference>
<dbReference type="Gene3D" id="2.20.100.10">
    <property type="entry name" value="Thrombospondin type-1 (TSP1) repeat"/>
    <property type="match status" value="5"/>
</dbReference>
<dbReference type="PROSITE" id="PS50092">
    <property type="entry name" value="TSP1"/>
    <property type="match status" value="5"/>
</dbReference>
<dbReference type="SMART" id="SM00209">
    <property type="entry name" value="TSP1"/>
    <property type="match status" value="5"/>
</dbReference>
<accession>D3XFH3</accession>
<feature type="domain" description="SUEL-type lectin" evidence="4">
    <location>
        <begin position="518"/>
        <end position="604"/>
    </location>
</feature>
<dbReference type="FunFam" id="2.60.120.740:FF:000001">
    <property type="entry name" value="Adhesion G protein-coupled receptor L2"/>
    <property type="match status" value="2"/>
</dbReference>
<dbReference type="InterPro" id="IPR036383">
    <property type="entry name" value="TSP1_rpt_sf"/>
</dbReference>
<dbReference type="PANTHER" id="PTHR22906:SF21">
    <property type="entry name" value="SEMA DOMAIN-CONTAINING PROTEIN"/>
    <property type="match status" value="1"/>
</dbReference>
<dbReference type="PROSITE" id="PS50228">
    <property type="entry name" value="SUEL_LECTIN"/>
    <property type="match status" value="3"/>
</dbReference>
<feature type="domain" description="SUEL-type lectin" evidence="4">
    <location>
        <begin position="420"/>
        <end position="507"/>
    </location>
</feature>
<feature type="signal peptide" evidence="3">
    <location>
        <begin position="1"/>
        <end position="23"/>
    </location>
</feature>
<dbReference type="CDD" id="cd22827">
    <property type="entry name" value="Gal_Rha_Lectin_SUL-I-like"/>
    <property type="match status" value="3"/>
</dbReference>
<feature type="chain" id="PRO_5003052259" evidence="3">
    <location>
        <begin position="24"/>
        <end position="604"/>
    </location>
</feature>
<feature type="domain" description="SUEL-type lectin" evidence="4">
    <location>
        <begin position="29"/>
        <end position="117"/>
    </location>
</feature>
<dbReference type="AlphaFoldDB" id="D3XFH3"/>
<proteinExistence type="evidence at transcript level"/>
<sequence length="604" mass="66968">MVNLRLSFVVLFIVFMYTNSGFAKSSKRVCENKTMRISCSSGRVIQIRRAMYGRYTTSYCGWNIFQGRCNSHSSRSLHEVKLRCQNKRSCSVNAVNGVFGDPCFGTRKYLEVDYYCRNLPVDGGYTKWNIQRCSRTCGGGTKTFTRTCTNPSPKFGGRNCEMLGPATFTEACNSEPCPINGGFSKWGKYGVCSVKCGGGMQSRRRTCTNPSPQYGGLDCTRLGPNSSTRACNQHACPINGGFRKWGKYGVCSVKCGGGMQSRRRTCTNPSPQYGGLDCTRLGPNSSTRACNQHACPINGGFSKWGKYGVYSDKCGGGMQLRRRTCTNPSPQYGGLDCTRLGPNSSTRACNEHACPINGGFSKWGKYGVCSVKCGGGMQLRKRTCTNPSPQYGGLDCTRLGPSSSTRACNQHACPILLKRVCQDKTLQIKCAPGYIVRIHAALYGRISKGYCGWRFYYSKRCRSHSSVSHTANMCNNKRTCSVSATNKVYGNPCFGTRKYLEVKYSCEPRTTVLQLKRVCQDKTMTINCGKKRIHIKSASYGRTSRRYCGYKIFHQSNCHAKSSSRVVTSRCENKKRCIVKASNKVFGNPCFLTSKYLEVSYTCK</sequence>
<evidence type="ECO:0000256" key="2">
    <source>
        <dbReference type="ARBA" id="ARBA00023157"/>
    </source>
</evidence>
<dbReference type="InterPro" id="IPR000884">
    <property type="entry name" value="TSP1_rpt"/>
</dbReference>
<dbReference type="SUPFAM" id="SSF82895">
    <property type="entry name" value="TSP-1 type 1 repeat"/>
    <property type="match status" value="5"/>
</dbReference>
<keyword evidence="3" id="KW-0732">Signal</keyword>
<evidence type="ECO:0000313" key="5">
    <source>
        <dbReference type="EMBL" id="ADD22404.1"/>
    </source>
</evidence>
<evidence type="ECO:0000259" key="4">
    <source>
        <dbReference type="PROSITE" id="PS50228"/>
    </source>
</evidence>
<keyword evidence="2" id="KW-1015">Disulfide bond</keyword>
<dbReference type="Pfam" id="PF02140">
    <property type="entry name" value="SUEL_Lectin"/>
    <property type="match status" value="3"/>
</dbReference>
<dbReference type="InterPro" id="IPR052065">
    <property type="entry name" value="Compl_asym_regulator"/>
</dbReference>
<evidence type="ECO:0000256" key="3">
    <source>
        <dbReference type="SAM" id="SignalP"/>
    </source>
</evidence>
<evidence type="ECO:0000256" key="1">
    <source>
        <dbReference type="ARBA" id="ARBA00022737"/>
    </source>
</evidence>
<dbReference type="PANTHER" id="PTHR22906">
    <property type="entry name" value="PROPERDIN"/>
    <property type="match status" value="1"/>
</dbReference>
<keyword evidence="5" id="KW-0430">Lectin</keyword>
<dbReference type="EMBL" id="GU325653">
    <property type="protein sequence ID" value="ADD22404.1"/>
    <property type="molecule type" value="mRNA"/>
</dbReference>